<protein>
    <submittedName>
        <fullName evidence="1">Uncharacterized protein</fullName>
    </submittedName>
</protein>
<dbReference type="EMBL" id="CP001860">
    <property type="protein sequence ID" value="ADB60224.1"/>
    <property type="molecule type" value="Genomic_DNA"/>
</dbReference>
<accession>D2RPW5</accession>
<sequence length="63" mass="7041">MLTNRESTETDGGLKQFLVQCEGCSFEHTADDRDEAMAIGTDHQQKTRHEVVALEVPPALRRA</sequence>
<evidence type="ECO:0000313" key="2">
    <source>
        <dbReference type="Proteomes" id="UP000001903"/>
    </source>
</evidence>
<organism evidence="1 2">
    <name type="scientific">Haloterrigena turkmenica (strain ATCC 51198 / DSM 5511 / JCM 9101 / NCIMB 13204 / VKM B-1734 / 4k)</name>
    <name type="common">Halococcus turkmenicus</name>
    <dbReference type="NCBI Taxonomy" id="543526"/>
    <lineage>
        <taxon>Archaea</taxon>
        <taxon>Methanobacteriati</taxon>
        <taxon>Methanobacteriota</taxon>
        <taxon>Stenosarchaea group</taxon>
        <taxon>Halobacteria</taxon>
        <taxon>Halobacteriales</taxon>
        <taxon>Natrialbaceae</taxon>
        <taxon>Haloterrigena</taxon>
    </lineage>
</organism>
<dbReference type="KEGG" id="htu:Htur_1336"/>
<dbReference type="OrthoDB" id="174605at2157"/>
<evidence type="ECO:0000313" key="1">
    <source>
        <dbReference type="EMBL" id="ADB60224.1"/>
    </source>
</evidence>
<dbReference type="RefSeq" id="WP_012942530.1">
    <property type="nucleotide sequence ID" value="NC_013743.1"/>
</dbReference>
<name>D2RPW5_HALTV</name>
<reference evidence="1 2" key="1">
    <citation type="journal article" date="2010" name="Stand. Genomic Sci.">
        <title>Complete genome sequence of Haloterrigena turkmenica type strain (4k).</title>
        <authorList>
            <person name="Saunders E."/>
            <person name="Tindall B.J."/>
            <person name="Fahnrich R."/>
            <person name="Lapidus A."/>
            <person name="Copeland A."/>
            <person name="Del Rio T.G."/>
            <person name="Lucas S."/>
            <person name="Chen F."/>
            <person name="Tice H."/>
            <person name="Cheng J.F."/>
            <person name="Han C."/>
            <person name="Detter J.C."/>
            <person name="Bruce D."/>
            <person name="Goodwin L."/>
            <person name="Chain P."/>
            <person name="Pitluck S."/>
            <person name="Pati A."/>
            <person name="Ivanova N."/>
            <person name="Mavromatis K."/>
            <person name="Chen A."/>
            <person name="Palaniappan K."/>
            <person name="Land M."/>
            <person name="Hauser L."/>
            <person name="Chang Y.J."/>
            <person name="Jeffries C.D."/>
            <person name="Brettin T."/>
            <person name="Rohde M."/>
            <person name="Goker M."/>
            <person name="Bristow J."/>
            <person name="Eisen J.A."/>
            <person name="Markowitz V."/>
            <person name="Hugenholtz P."/>
            <person name="Klenk H.P."/>
            <person name="Kyrpides N.C."/>
        </authorList>
    </citation>
    <scope>NUCLEOTIDE SEQUENCE [LARGE SCALE GENOMIC DNA]</scope>
    <source>
        <strain evidence="2">ATCC 51198 / DSM 5511 / JCM 9101 / NCIMB 13204 / VKM B-1734 / 4k</strain>
    </source>
</reference>
<dbReference type="eggNOG" id="arCOG08923">
    <property type="taxonomic scope" value="Archaea"/>
</dbReference>
<keyword evidence="2" id="KW-1185">Reference proteome</keyword>
<proteinExistence type="predicted"/>
<dbReference type="AlphaFoldDB" id="D2RPW5"/>
<gene>
    <name evidence="1" type="ordered locus">Htur_1336</name>
</gene>
<dbReference type="HOGENOM" id="CLU_2893349_0_0_2"/>
<dbReference type="STRING" id="543526.Htur_1336"/>
<dbReference type="Proteomes" id="UP000001903">
    <property type="component" value="Chromosome"/>
</dbReference>
<dbReference type="GeneID" id="8741926"/>